<dbReference type="CDD" id="cd07033">
    <property type="entry name" value="TPP_PYR_DXS_TK_like"/>
    <property type="match status" value="1"/>
</dbReference>
<dbReference type="EMBL" id="CVTD020000010">
    <property type="protein sequence ID" value="CRZ34055.1"/>
    <property type="molecule type" value="Genomic_DNA"/>
</dbReference>
<dbReference type="SUPFAM" id="SSF52518">
    <property type="entry name" value="Thiamin diphosphate-binding fold (THDP-binding)"/>
    <property type="match status" value="1"/>
</dbReference>
<dbReference type="OrthoDB" id="8732661at2"/>
<gene>
    <name evidence="5" type="ORF">HHT355_0852</name>
</gene>
<dbReference type="SUPFAM" id="SSF52922">
    <property type="entry name" value="TK C-terminal domain-like"/>
    <property type="match status" value="1"/>
</dbReference>
<reference evidence="5 6" key="1">
    <citation type="submission" date="2015-06" db="EMBL/GenBank/DDBJ databases">
        <authorList>
            <person name="Wibberg Daniel"/>
        </authorList>
    </citation>
    <scope>NUCLEOTIDE SEQUENCE [LARGE SCALE GENOMIC DNA]</scope>
    <source>
        <strain evidence="5 6">T3/55T</strain>
    </source>
</reference>
<dbReference type="Pfam" id="PF02780">
    <property type="entry name" value="Transketolase_C"/>
    <property type="match status" value="1"/>
</dbReference>
<dbReference type="EC" id="2.2.1.1" evidence="5"/>
<dbReference type="Proteomes" id="UP000236497">
    <property type="component" value="Unassembled WGS sequence"/>
</dbReference>
<dbReference type="SMART" id="SM00861">
    <property type="entry name" value="Transket_pyr"/>
    <property type="match status" value="1"/>
</dbReference>
<organism evidence="5 6">
    <name type="scientific">Herbinix hemicellulosilytica</name>
    <dbReference type="NCBI Taxonomy" id="1564487"/>
    <lineage>
        <taxon>Bacteria</taxon>
        <taxon>Bacillati</taxon>
        <taxon>Bacillota</taxon>
        <taxon>Clostridia</taxon>
        <taxon>Lachnospirales</taxon>
        <taxon>Lachnospiraceae</taxon>
        <taxon>Herbinix</taxon>
    </lineage>
</organism>
<evidence type="ECO:0000259" key="4">
    <source>
        <dbReference type="SMART" id="SM00861"/>
    </source>
</evidence>
<dbReference type="InterPro" id="IPR029061">
    <property type="entry name" value="THDP-binding"/>
</dbReference>
<accession>A0A0H5SGA8</accession>
<dbReference type="GO" id="GO:0004802">
    <property type="term" value="F:transketolase activity"/>
    <property type="evidence" value="ECO:0007669"/>
    <property type="project" value="UniProtKB-EC"/>
</dbReference>
<dbReference type="AlphaFoldDB" id="A0A0H5SGA8"/>
<sequence>MADLIATREAYGQAIAKLGEVNEKIVVMDADLSHATMTCYFADKFPDRFFNAGIAEANMTCMSVGFADAGFIPFVSTFAIFGTGRAYEMVRNSICYPHMNVKLAMTHAGISLGGDGGSHETIEDIALMRVLPGMTVLVPCDANETYKAVEAAAKIDGPVYIRLARMATKVFDDMPFEVGKANVLKDGKDAVIFACGTMVECAFEAAKKLAEDGLDVAIVNIHTIKPIDKDTIKTYAAKCKNVITLEEHSVIGGLGDAVAEVLLEEGGYRIKKLGVQDEFGQSGTPEELLKEYRLDPESVYQDIIKPELFMRVKNHRFTHGIITTVHFRG</sequence>
<dbReference type="PANTHER" id="PTHR43825">
    <property type="entry name" value="PYRUVATE DEHYDROGENASE E1 COMPONENT"/>
    <property type="match status" value="1"/>
</dbReference>
<dbReference type="InterPro" id="IPR009014">
    <property type="entry name" value="Transketo_C/PFOR_II"/>
</dbReference>
<evidence type="ECO:0000256" key="2">
    <source>
        <dbReference type="ARBA" id="ARBA00007131"/>
    </source>
</evidence>
<keyword evidence="6" id="KW-1185">Reference proteome</keyword>
<dbReference type="Gene3D" id="3.40.50.970">
    <property type="match status" value="1"/>
</dbReference>
<evidence type="ECO:0000313" key="6">
    <source>
        <dbReference type="Proteomes" id="UP000236497"/>
    </source>
</evidence>
<feature type="domain" description="Transketolase-like pyrimidine-binding" evidence="4">
    <location>
        <begin position="5"/>
        <end position="170"/>
    </location>
</feature>
<protein>
    <submittedName>
        <fullName evidence="5">Putative transketolase C-terminal section</fullName>
        <ecNumber evidence="5">2.2.1.1</ecNumber>
    </submittedName>
</protein>
<keyword evidence="5" id="KW-0808">Transferase</keyword>
<comment type="cofactor">
    <cofactor evidence="1">
        <name>thiamine diphosphate</name>
        <dbReference type="ChEBI" id="CHEBI:58937"/>
    </cofactor>
</comment>
<dbReference type="FunFam" id="3.40.50.970:FF:000129">
    <property type="entry name" value="Transketolase"/>
    <property type="match status" value="1"/>
</dbReference>
<dbReference type="InterPro" id="IPR033248">
    <property type="entry name" value="Transketolase_C"/>
</dbReference>
<name>A0A0H5SGA8_HERHM</name>
<dbReference type="InterPro" id="IPR051157">
    <property type="entry name" value="PDH/Transketolase"/>
</dbReference>
<dbReference type="RefSeq" id="WP_103202173.1">
    <property type="nucleotide sequence ID" value="NZ_CVTD020000010.1"/>
</dbReference>
<proteinExistence type="inferred from homology"/>
<dbReference type="InterPro" id="IPR005475">
    <property type="entry name" value="Transketolase-like_Pyr-bd"/>
</dbReference>
<evidence type="ECO:0000256" key="1">
    <source>
        <dbReference type="ARBA" id="ARBA00001964"/>
    </source>
</evidence>
<evidence type="ECO:0000313" key="5">
    <source>
        <dbReference type="EMBL" id="CRZ34055.1"/>
    </source>
</evidence>
<keyword evidence="3" id="KW-0786">Thiamine pyrophosphate</keyword>
<dbReference type="Gene3D" id="3.40.50.920">
    <property type="match status" value="1"/>
</dbReference>
<comment type="similarity">
    <text evidence="2">Belongs to the transketolase family.</text>
</comment>
<dbReference type="PANTHER" id="PTHR43825:SF1">
    <property type="entry name" value="TRANSKETOLASE-LIKE PYRIMIDINE-BINDING DOMAIN-CONTAINING PROTEIN"/>
    <property type="match status" value="1"/>
</dbReference>
<evidence type="ECO:0000256" key="3">
    <source>
        <dbReference type="ARBA" id="ARBA00023052"/>
    </source>
</evidence>
<dbReference type="Pfam" id="PF02779">
    <property type="entry name" value="Transket_pyr"/>
    <property type="match status" value="1"/>
</dbReference>